<dbReference type="InterPro" id="IPR023186">
    <property type="entry name" value="IUNH"/>
</dbReference>
<dbReference type="Gene3D" id="3.90.245.10">
    <property type="entry name" value="Ribonucleoside hydrolase-like"/>
    <property type="match status" value="1"/>
</dbReference>
<keyword evidence="2" id="KW-0378">Hydrolase</keyword>
<dbReference type="AlphaFoldDB" id="A0A0B6AI48"/>
<dbReference type="Pfam" id="PF01156">
    <property type="entry name" value="IU_nuc_hydro"/>
    <property type="match status" value="1"/>
</dbReference>
<dbReference type="PROSITE" id="PS01247">
    <property type="entry name" value="IUNH"/>
    <property type="match status" value="1"/>
</dbReference>
<dbReference type="InterPro" id="IPR001910">
    <property type="entry name" value="Inosine/uridine_hydrolase_dom"/>
</dbReference>
<dbReference type="GO" id="GO:0005829">
    <property type="term" value="C:cytosol"/>
    <property type="evidence" value="ECO:0007669"/>
    <property type="project" value="TreeGrafter"/>
</dbReference>
<dbReference type="InterPro" id="IPR036452">
    <property type="entry name" value="Ribo_hydro-like"/>
</dbReference>
<dbReference type="GO" id="GO:0008477">
    <property type="term" value="F:purine nucleosidase activity"/>
    <property type="evidence" value="ECO:0007669"/>
    <property type="project" value="TreeGrafter"/>
</dbReference>
<dbReference type="GeneID" id="93641939"/>
<dbReference type="EMBL" id="CP009920">
    <property type="protein sequence ID" value="AJI24555.1"/>
    <property type="molecule type" value="Genomic_DNA"/>
</dbReference>
<reference evidence="2 3" key="1">
    <citation type="journal article" date="2015" name="Genome Announc.">
        <title>Complete genome sequences for 35 biothreat assay-relevant bacillus species.</title>
        <authorList>
            <person name="Johnson S.L."/>
            <person name="Daligault H.E."/>
            <person name="Davenport K.W."/>
            <person name="Jaissle J."/>
            <person name="Frey K.G."/>
            <person name="Ladner J.T."/>
            <person name="Broomall S.M."/>
            <person name="Bishop-Lilly K.A."/>
            <person name="Bruce D.C."/>
            <person name="Gibbons H.S."/>
            <person name="Coyne S.R."/>
            <person name="Lo C.C."/>
            <person name="Meincke L."/>
            <person name="Munk A.C."/>
            <person name="Koroleva G.I."/>
            <person name="Rosenzweig C.N."/>
            <person name="Palacios G.F."/>
            <person name="Redden C.L."/>
            <person name="Minogue T.D."/>
            <person name="Chain P.S."/>
        </authorList>
    </citation>
    <scope>NUCLEOTIDE SEQUENCE [LARGE SCALE GENOMIC DNA]</scope>
    <source>
        <strain evidence="3">ATCC 14581 / DSM 32 / JCM 2506 / NBRC 15308 / NCIMB 9376 / NCTC 10342 / NRRL B-14308 / VKM B-512</strain>
    </source>
</reference>
<dbReference type="GO" id="GO:0045437">
    <property type="term" value="F:uridine nucleosidase activity"/>
    <property type="evidence" value="ECO:0007669"/>
    <property type="project" value="UniProtKB-ARBA"/>
</dbReference>
<dbReference type="HOGENOM" id="CLU_036838_2_0_9"/>
<proteinExistence type="predicted"/>
<dbReference type="PANTHER" id="PTHR12304">
    <property type="entry name" value="INOSINE-URIDINE PREFERRING NUCLEOSIDE HYDROLASE"/>
    <property type="match status" value="1"/>
</dbReference>
<evidence type="ECO:0000313" key="2">
    <source>
        <dbReference type="EMBL" id="AJI24555.1"/>
    </source>
</evidence>
<accession>A0A0B6AI48</accession>
<dbReference type="SUPFAM" id="SSF53590">
    <property type="entry name" value="Nucleoside hydrolase"/>
    <property type="match status" value="1"/>
</dbReference>
<evidence type="ECO:0000313" key="3">
    <source>
        <dbReference type="Proteomes" id="UP000031829"/>
    </source>
</evidence>
<dbReference type="GO" id="GO:0006152">
    <property type="term" value="P:purine nucleoside catabolic process"/>
    <property type="evidence" value="ECO:0007669"/>
    <property type="project" value="TreeGrafter"/>
</dbReference>
<gene>
    <name evidence="2" type="ORF">BG04_3895</name>
</gene>
<dbReference type="RefSeq" id="WP_034653195.1">
    <property type="nucleotide sequence ID" value="NZ_BCVB01000002.1"/>
</dbReference>
<feature type="domain" description="Inosine/uridine-preferring nucleoside hydrolase" evidence="1">
    <location>
        <begin position="6"/>
        <end position="300"/>
    </location>
</feature>
<dbReference type="CDD" id="cd02651">
    <property type="entry name" value="nuc_hydro_IU_UC_XIUA"/>
    <property type="match status" value="1"/>
</dbReference>
<evidence type="ECO:0000259" key="1">
    <source>
        <dbReference type="Pfam" id="PF01156"/>
    </source>
</evidence>
<dbReference type="PANTHER" id="PTHR12304:SF4">
    <property type="entry name" value="URIDINE NUCLEOSIDASE"/>
    <property type="match status" value="1"/>
</dbReference>
<sequence length="312" mass="33946">MKKRKIIMDCDPGHDDAIAIILAAAQPELDILAITTVSGNAEIEKTTMNALKVCDLVSLHNVIVSKGASEPMMRRRENAPSIHGDSGLDGPEFPALSRSWSEEHGVDTIIRMIKESEDRVTLLPTGPLTNIALALIKAPEMKENIEEIILMGGGTFGNWTPTAEFNIWADPEAAKKVFDSGIPLVVMGLDITHQAVATDNVINQVMNIDNNVAKKVGELLAFFKSAYKETFDFDGPPVHDVLTVAYCVAPELFTFKEVNIVVETRGEYTAGTTSVDLLGVTGRKPNAKFGLTLDVDGFWDLMIKALKTYSAS</sequence>
<protein>
    <submittedName>
        <fullName evidence="2">Inosine-uridine preferring nucleoside hydrolase family protein</fullName>
    </submittedName>
</protein>
<dbReference type="Proteomes" id="UP000031829">
    <property type="component" value="Chromosome"/>
</dbReference>
<dbReference type="KEGG" id="bmeg:BG04_3895"/>
<organism evidence="2 3">
    <name type="scientific">Priestia megaterium (strain ATCC 14581 / DSM 32 / CCUG 1817 / JCM 2506 / NBRC 15308 / NCIMB 9376 / NCTC 10342 / NRRL B-14308 / VKM B-512 / Ford 19)</name>
    <name type="common">Bacillus megaterium</name>
    <dbReference type="NCBI Taxonomy" id="1348623"/>
    <lineage>
        <taxon>Bacteria</taxon>
        <taxon>Bacillati</taxon>
        <taxon>Bacillota</taxon>
        <taxon>Bacilli</taxon>
        <taxon>Bacillales</taxon>
        <taxon>Bacillaceae</taxon>
        <taxon>Priestia</taxon>
    </lineage>
</organism>
<dbReference type="InterPro" id="IPR015910">
    <property type="entry name" value="I/U_nuclsd_hydro_CS"/>
</dbReference>
<name>A0A0B6AI48_PRIM2</name>